<keyword evidence="1" id="KW-1015">Disulfide bond</keyword>
<dbReference type="SMART" id="SM00664">
    <property type="entry name" value="DoH"/>
    <property type="match status" value="4"/>
</dbReference>
<organism evidence="8 9">
    <name type="scientific">Mytilus galloprovincialis</name>
    <name type="common">Mediterranean mussel</name>
    <dbReference type="NCBI Taxonomy" id="29158"/>
    <lineage>
        <taxon>Eukaryota</taxon>
        <taxon>Metazoa</taxon>
        <taxon>Spiralia</taxon>
        <taxon>Lophotrochozoa</taxon>
        <taxon>Mollusca</taxon>
        <taxon>Bivalvia</taxon>
        <taxon>Autobranchia</taxon>
        <taxon>Pteriomorphia</taxon>
        <taxon>Mytilida</taxon>
        <taxon>Mytiloidea</taxon>
        <taxon>Mytilidae</taxon>
        <taxon>Mytilinae</taxon>
        <taxon>Mytilus</taxon>
    </lineage>
</organism>
<keyword evidence="3" id="KW-0732">Signal</keyword>
<feature type="disulfide bond" evidence="1">
    <location>
        <begin position="217"/>
        <end position="226"/>
    </location>
</feature>
<dbReference type="PROSITE" id="PS01186">
    <property type="entry name" value="EGF_2"/>
    <property type="match status" value="1"/>
</dbReference>
<evidence type="ECO:0000313" key="9">
    <source>
        <dbReference type="Proteomes" id="UP000596742"/>
    </source>
</evidence>
<dbReference type="SMART" id="SM00217">
    <property type="entry name" value="WAP"/>
    <property type="match status" value="1"/>
</dbReference>
<dbReference type="InterPro" id="IPR000742">
    <property type="entry name" value="EGF"/>
</dbReference>
<dbReference type="Pfam" id="PF00095">
    <property type="entry name" value="WAP"/>
    <property type="match status" value="1"/>
</dbReference>
<evidence type="ECO:0000259" key="5">
    <source>
        <dbReference type="PROSITE" id="PS50026"/>
    </source>
</evidence>
<dbReference type="PROSITE" id="PS50026">
    <property type="entry name" value="EGF_3"/>
    <property type="match status" value="1"/>
</dbReference>
<gene>
    <name evidence="8" type="ORF">MGAL_10B072194</name>
</gene>
<dbReference type="CDD" id="cd09631">
    <property type="entry name" value="DOMON_DOH"/>
    <property type="match status" value="4"/>
</dbReference>
<reference evidence="8" key="1">
    <citation type="submission" date="2018-11" db="EMBL/GenBank/DDBJ databases">
        <authorList>
            <person name="Alioto T."/>
            <person name="Alioto T."/>
        </authorList>
    </citation>
    <scope>NUCLEOTIDE SEQUENCE</scope>
</reference>
<dbReference type="OrthoDB" id="188511at2759"/>
<dbReference type="Pfam" id="PF01390">
    <property type="entry name" value="SEA"/>
    <property type="match status" value="1"/>
</dbReference>
<keyword evidence="1" id="KW-0245">EGF-like domain</keyword>
<feature type="chain" id="PRO_5032793488" description="DOMON domain-containing protein" evidence="3">
    <location>
        <begin position="20"/>
        <end position="1277"/>
    </location>
</feature>
<dbReference type="InterPro" id="IPR045266">
    <property type="entry name" value="DOH_DOMON"/>
</dbReference>
<feature type="compositionally biased region" description="Low complexity" evidence="2">
    <location>
        <begin position="295"/>
        <end position="307"/>
    </location>
</feature>
<feature type="domain" description="SEA" evidence="4">
    <location>
        <begin position="1133"/>
        <end position="1243"/>
    </location>
</feature>
<dbReference type="SUPFAM" id="SSF49344">
    <property type="entry name" value="CBD9-like"/>
    <property type="match status" value="2"/>
</dbReference>
<feature type="region of interest" description="Disordered" evidence="2">
    <location>
        <begin position="489"/>
        <end position="533"/>
    </location>
</feature>
<dbReference type="EMBL" id="UYJE01004701">
    <property type="protein sequence ID" value="VDI30571.1"/>
    <property type="molecule type" value="Genomic_DNA"/>
</dbReference>
<feature type="region of interest" description="Disordered" evidence="2">
    <location>
        <begin position="1037"/>
        <end position="1063"/>
    </location>
</feature>
<dbReference type="FunFam" id="4.10.75.10:FF:000001">
    <property type="entry name" value="Anosmin 1"/>
    <property type="match status" value="1"/>
</dbReference>
<feature type="compositionally biased region" description="Low complexity" evidence="2">
    <location>
        <begin position="761"/>
        <end position="778"/>
    </location>
</feature>
<evidence type="ECO:0000313" key="8">
    <source>
        <dbReference type="EMBL" id="VDI30571.1"/>
    </source>
</evidence>
<feature type="signal peptide" evidence="3">
    <location>
        <begin position="1"/>
        <end position="19"/>
    </location>
</feature>
<dbReference type="AlphaFoldDB" id="A0A8B6E7W6"/>
<dbReference type="CDD" id="cd00054">
    <property type="entry name" value="EGF_CA"/>
    <property type="match status" value="1"/>
</dbReference>
<name>A0A8B6E7W6_MYTGA</name>
<dbReference type="Gene3D" id="3.30.70.960">
    <property type="entry name" value="SEA domain"/>
    <property type="match status" value="1"/>
</dbReference>
<dbReference type="PROSITE" id="PS00022">
    <property type="entry name" value="EGF_1"/>
    <property type="match status" value="1"/>
</dbReference>
<dbReference type="InterPro" id="IPR008197">
    <property type="entry name" value="WAP_dom"/>
</dbReference>
<feature type="domain" description="DOMON" evidence="6">
    <location>
        <begin position="978"/>
        <end position="1096"/>
    </location>
</feature>
<dbReference type="InterPro" id="IPR036364">
    <property type="entry name" value="SEA_dom_sf"/>
</dbReference>
<protein>
    <recommendedName>
        <fullName evidence="10">DOMON domain-containing protein</fullName>
    </recommendedName>
</protein>
<evidence type="ECO:0000256" key="2">
    <source>
        <dbReference type="SAM" id="MobiDB-lite"/>
    </source>
</evidence>
<comment type="caution">
    <text evidence="8">The sequence shown here is derived from an EMBL/GenBank/DDBJ whole genome shotgun (WGS) entry which is preliminary data.</text>
</comment>
<accession>A0A8B6E7W6</accession>
<sequence length="1277" mass="141251">MVTGITSLIILCTLSGVAGHIALKFPPARKYAFDFMDNIRTIAPCGIPKGLGPVTDLLTEETINVQWHTPYPHKGGYRIALLDHNEQEIQVFTPTQNGQRYTGANDPTTLSHQITLPNTECRNCSLQLIRQAGEWSAGNCGDYIFYSCADINILPSNVPNRRCGSHTNMGSMCMCNRTYFGEQCTFKEDCLTNEDCHSHGVCTRLETTFYPRQQCFCDRGWHGRHCQHTSAVAGRITDFSSYKMTELSPEFNLYHKILPNDEIEMVMKVKSTTWVGIGWRPTSFRSGCQYFPHIPGVEPRPTTGPGPTHEPEPEPSHEPEPEPTTCGGRWKNCNSDQCNYHARWEYDASKDEIKFTLSAMVTQSKWVAIGFSDDKVMPATDVYMGWIDNGQAIVSDRWATGKFTPSVDPTQNIKDVQGSYTNGMATISFTRKRNTGDSTFDVMFNDTYCPYFLFAYGGDVSKTTSGGYSVTYHQARYSSMERICVKACPTPEPESENTPVPESENTPVPESENTPEPESESTPEPESTPDPNVPCGNRYAQCVSGTCYNSVVWNYNRLTDEITFTVSAQMSSSQFGWVGVGFTDNQAMSGADIYMGYYNQTDDSYVIRDRQANGYNKPAKDSIQNVVALAGSYDGTTVSFTFKRKRVTNDTTDYQFSDTKCPYILLASGGEYDTSTDEPTNKHDRRFVSPTKKCINTCDTSTMTKAGYCPRVTNQMIGICVEECSSDDQCPMNKKCCYNGCGHTCTDASTQTPEPERTPEPEVVVTGEPEGEANPTGEPEGEGETTAEPEGEGEPTGEPEGQGSCGSRPAGSSDTTGNNPHPMDCVDMVVGTARGNRSRIGDFYAHGRSTPMYDSFYGGKENLLGAYGYEENGYTTIIFRKKMSAMERADLPILDEHMHVIWARGQDQGDFVHFPATGIDGVPASSLNIPNYYRDDEFKYHGHSSHRGVTTINFKEGAATPPPNGQCAGSWGTCSNANCHRFTWKYANDMITFTITADLDNDQWVGIGFNTMRAMSGADVIIGWVTADGQVTVRDMKNPTSYGRPTADTSQDISEIQGSRTGRRTTLSFKRPRAPNDAADFSFSETNCGYLFFPKGGSFDATSMSISKHDQTPIISSNMICFPCQGGTQPTPRSHMYTVKLRILGVPYIGQYGNVNSQEYLNLKKEVENEITQVFADSRKFQSVWIIRFISGSVIAELGIEMTGNEAETKDEVNRMLLAVLAEGRLGGYTVDKGYSLGLGNAQPGMDTLSLILWEILGSTWYGYFITNSLGDSWLNL</sequence>
<dbReference type="PROSITE" id="PS50024">
    <property type="entry name" value="SEA"/>
    <property type="match status" value="1"/>
</dbReference>
<feature type="non-terminal residue" evidence="8">
    <location>
        <position position="1277"/>
    </location>
</feature>
<feature type="region of interest" description="Disordered" evidence="2">
    <location>
        <begin position="748"/>
        <end position="824"/>
    </location>
</feature>
<dbReference type="InterPro" id="IPR005018">
    <property type="entry name" value="DOMON_domain"/>
</dbReference>
<dbReference type="Proteomes" id="UP000596742">
    <property type="component" value="Unassembled WGS sequence"/>
</dbReference>
<feature type="region of interest" description="Disordered" evidence="2">
    <location>
        <begin position="295"/>
        <end position="328"/>
    </location>
</feature>
<dbReference type="PANTHER" id="PTHR46901:SF2">
    <property type="entry name" value="GH04942P"/>
    <property type="match status" value="1"/>
</dbReference>
<feature type="domain" description="WAP" evidence="7">
    <location>
        <begin position="702"/>
        <end position="749"/>
    </location>
</feature>
<dbReference type="SUPFAM" id="SSF57256">
    <property type="entry name" value="Elafin-like"/>
    <property type="match status" value="1"/>
</dbReference>
<feature type="compositionally biased region" description="Polar residues" evidence="2">
    <location>
        <begin position="1038"/>
        <end position="1063"/>
    </location>
</feature>
<dbReference type="InterPro" id="IPR036645">
    <property type="entry name" value="Elafin-like_sf"/>
</dbReference>
<evidence type="ECO:0000256" key="3">
    <source>
        <dbReference type="SAM" id="SignalP"/>
    </source>
</evidence>
<feature type="compositionally biased region" description="Polar residues" evidence="2">
    <location>
        <begin position="810"/>
        <end position="819"/>
    </location>
</feature>
<feature type="compositionally biased region" description="Acidic residues" evidence="2">
    <location>
        <begin position="779"/>
        <end position="797"/>
    </location>
</feature>
<dbReference type="CDD" id="cd00199">
    <property type="entry name" value="WAP"/>
    <property type="match status" value="1"/>
</dbReference>
<dbReference type="PROSITE" id="PS51390">
    <property type="entry name" value="WAP"/>
    <property type="match status" value="1"/>
</dbReference>
<keyword evidence="9" id="KW-1185">Reference proteome</keyword>
<feature type="domain" description="DOMON" evidence="6">
    <location>
        <begin position="781"/>
        <end position="905"/>
    </location>
</feature>
<evidence type="ECO:0000256" key="1">
    <source>
        <dbReference type="PROSITE-ProRule" id="PRU00076"/>
    </source>
</evidence>
<feature type="domain" description="EGF-like" evidence="5">
    <location>
        <begin position="186"/>
        <end position="227"/>
    </location>
</feature>
<comment type="caution">
    <text evidence="1">Lacks conserved residue(s) required for the propagation of feature annotation.</text>
</comment>
<evidence type="ECO:0000259" key="6">
    <source>
        <dbReference type="PROSITE" id="PS50836"/>
    </source>
</evidence>
<dbReference type="GO" id="GO:0030414">
    <property type="term" value="F:peptidase inhibitor activity"/>
    <property type="evidence" value="ECO:0007669"/>
    <property type="project" value="InterPro"/>
</dbReference>
<dbReference type="PROSITE" id="PS50836">
    <property type="entry name" value="DOMON"/>
    <property type="match status" value="4"/>
</dbReference>
<evidence type="ECO:0000259" key="7">
    <source>
        <dbReference type="PROSITE" id="PS51390"/>
    </source>
</evidence>
<dbReference type="Pfam" id="PF03351">
    <property type="entry name" value="DOMON"/>
    <property type="match status" value="4"/>
</dbReference>
<feature type="compositionally biased region" description="Basic and acidic residues" evidence="2">
    <location>
        <begin position="309"/>
        <end position="320"/>
    </location>
</feature>
<dbReference type="SUPFAM" id="SSF82671">
    <property type="entry name" value="SEA domain"/>
    <property type="match status" value="1"/>
</dbReference>
<dbReference type="PANTHER" id="PTHR46901">
    <property type="entry name" value="GH04942P"/>
    <property type="match status" value="1"/>
</dbReference>
<dbReference type="GO" id="GO:0005576">
    <property type="term" value="C:extracellular region"/>
    <property type="evidence" value="ECO:0007669"/>
    <property type="project" value="InterPro"/>
</dbReference>
<feature type="domain" description="DOMON" evidence="6">
    <location>
        <begin position="547"/>
        <end position="669"/>
    </location>
</feature>
<feature type="domain" description="DOMON" evidence="6">
    <location>
        <begin position="338"/>
        <end position="457"/>
    </location>
</feature>
<evidence type="ECO:0000259" key="4">
    <source>
        <dbReference type="PROSITE" id="PS50024"/>
    </source>
</evidence>
<dbReference type="Gene3D" id="4.10.75.10">
    <property type="entry name" value="Elafin-like"/>
    <property type="match status" value="1"/>
</dbReference>
<dbReference type="InterPro" id="IPR000082">
    <property type="entry name" value="SEA_dom"/>
</dbReference>
<evidence type="ECO:0008006" key="10">
    <source>
        <dbReference type="Google" id="ProtNLM"/>
    </source>
</evidence>
<feature type="compositionally biased region" description="Acidic residues" evidence="2">
    <location>
        <begin position="513"/>
        <end position="523"/>
    </location>
</feature>
<dbReference type="Gene3D" id="2.60.40.1210">
    <property type="entry name" value="Cellobiose dehydrogenase, cytochrome domain"/>
    <property type="match status" value="3"/>
</dbReference>
<proteinExistence type="predicted"/>